<dbReference type="AlphaFoldDB" id="A0A161M5A8"/>
<organism evidence="2 3">
    <name type="scientific">Paludibacter jiangxiensis</name>
    <dbReference type="NCBI Taxonomy" id="681398"/>
    <lineage>
        <taxon>Bacteria</taxon>
        <taxon>Pseudomonadati</taxon>
        <taxon>Bacteroidota</taxon>
        <taxon>Bacteroidia</taxon>
        <taxon>Bacteroidales</taxon>
        <taxon>Paludibacteraceae</taxon>
        <taxon>Paludibacter</taxon>
    </lineage>
</organism>
<dbReference type="RefSeq" id="WP_068704793.1">
    <property type="nucleotide sequence ID" value="NZ_BDCR01000004.1"/>
</dbReference>
<keyword evidence="3" id="KW-1185">Reference proteome</keyword>
<reference evidence="3" key="2">
    <citation type="journal article" date="2017" name="Genome Announc.">
        <title>Draft genome sequence of Paludibacter jiangxiensis NM7(T), a propionate-producing fermentative bacterium.</title>
        <authorList>
            <person name="Qiu Y.-L."/>
            <person name="Tourlousse D.M."/>
            <person name="Matsuura N."/>
            <person name="Ohashi A."/>
            <person name="Sekiguchi Y."/>
        </authorList>
    </citation>
    <scope>NUCLEOTIDE SEQUENCE [LARGE SCALE GENOMIC DNA]</scope>
    <source>
        <strain evidence="3">NM7</strain>
    </source>
</reference>
<keyword evidence="1" id="KW-0732">Signal</keyword>
<gene>
    <name evidence="2" type="ORF">PJIAN_441</name>
</gene>
<dbReference type="Proteomes" id="UP000076586">
    <property type="component" value="Unassembled WGS sequence"/>
</dbReference>
<reference evidence="3" key="1">
    <citation type="submission" date="2016-04" db="EMBL/GenBank/DDBJ databases">
        <title>Draft genome sequence of Paludibacter jiangxiensis strain NM7.</title>
        <authorList>
            <person name="Qiu Y."/>
            <person name="Matsuura N."/>
            <person name="Ohashi A."/>
            <person name="Tourlousse M.D."/>
            <person name="Sekiguchi Y."/>
        </authorList>
    </citation>
    <scope>NUCLEOTIDE SEQUENCE [LARGE SCALE GENOMIC DNA]</scope>
    <source>
        <strain evidence="3">NM7</strain>
    </source>
</reference>
<evidence type="ECO:0000256" key="1">
    <source>
        <dbReference type="SAM" id="SignalP"/>
    </source>
</evidence>
<sequence>MKNKKTLLLLSLVLLSYSLYAGDFTRDWLNYKLPDNWKVKTEKSVKFMSFAGKNKVGSLEFRYDTDSAKHTLKYLVFEYPAKDSVLVKKLNAYALRQLKLKETDISKPFLKDFVRNGFYYFLFPRPDFALEDFKECQQLAKLLFEF</sequence>
<evidence type="ECO:0000313" key="3">
    <source>
        <dbReference type="Proteomes" id="UP000076586"/>
    </source>
</evidence>
<dbReference type="EMBL" id="BDCR01000004">
    <property type="protein sequence ID" value="GAT63503.1"/>
    <property type="molecule type" value="Genomic_DNA"/>
</dbReference>
<comment type="caution">
    <text evidence="2">The sequence shown here is derived from an EMBL/GenBank/DDBJ whole genome shotgun (WGS) entry which is preliminary data.</text>
</comment>
<protein>
    <submittedName>
        <fullName evidence="2">Uncharacterized protein</fullName>
    </submittedName>
</protein>
<evidence type="ECO:0000313" key="2">
    <source>
        <dbReference type="EMBL" id="GAT63503.1"/>
    </source>
</evidence>
<feature type="chain" id="PRO_5007824352" evidence="1">
    <location>
        <begin position="22"/>
        <end position="146"/>
    </location>
</feature>
<proteinExistence type="predicted"/>
<name>A0A161M5A8_9BACT</name>
<accession>A0A161M5A8</accession>
<feature type="signal peptide" evidence="1">
    <location>
        <begin position="1"/>
        <end position="21"/>
    </location>
</feature>